<feature type="domain" description="Endonuclease/exonuclease/phosphatase" evidence="1">
    <location>
        <begin position="119"/>
        <end position="240"/>
    </location>
</feature>
<evidence type="ECO:0000313" key="3">
    <source>
        <dbReference type="Proteomes" id="UP000298390"/>
    </source>
</evidence>
<dbReference type="Pfam" id="PF14529">
    <property type="entry name" value="Exo_endo_phos_2"/>
    <property type="match status" value="1"/>
</dbReference>
<evidence type="ECO:0000259" key="1">
    <source>
        <dbReference type="Pfam" id="PF14529"/>
    </source>
</evidence>
<dbReference type="SUPFAM" id="SSF56219">
    <property type="entry name" value="DNase I-like"/>
    <property type="match status" value="1"/>
</dbReference>
<accession>A0A4Y9Y6E8</accession>
<dbReference type="InterPro" id="IPR036691">
    <property type="entry name" value="Endo/exonu/phosph_ase_sf"/>
</dbReference>
<evidence type="ECO:0000313" key="2">
    <source>
        <dbReference type="EMBL" id="TFY57752.1"/>
    </source>
</evidence>
<dbReference type="EMBL" id="SEKV01000405">
    <property type="protein sequence ID" value="TFY57752.1"/>
    <property type="molecule type" value="Genomic_DNA"/>
</dbReference>
<organism evidence="2 3">
    <name type="scientific">Rhodofomes roseus</name>
    <dbReference type="NCBI Taxonomy" id="34475"/>
    <lineage>
        <taxon>Eukaryota</taxon>
        <taxon>Fungi</taxon>
        <taxon>Dikarya</taxon>
        <taxon>Basidiomycota</taxon>
        <taxon>Agaricomycotina</taxon>
        <taxon>Agaricomycetes</taxon>
        <taxon>Polyporales</taxon>
        <taxon>Rhodofomes</taxon>
    </lineage>
</organism>
<dbReference type="GO" id="GO:0003824">
    <property type="term" value="F:catalytic activity"/>
    <property type="evidence" value="ECO:0007669"/>
    <property type="project" value="InterPro"/>
</dbReference>
<reference evidence="2 3" key="1">
    <citation type="submission" date="2019-01" db="EMBL/GenBank/DDBJ databases">
        <title>Genome sequencing of the rare red list fungi Fomitopsis rosea.</title>
        <authorList>
            <person name="Buettner E."/>
            <person name="Kellner H."/>
        </authorList>
    </citation>
    <scope>NUCLEOTIDE SEQUENCE [LARGE SCALE GENOMIC DNA]</scope>
    <source>
        <strain evidence="2 3">DSM 105464</strain>
    </source>
</reference>
<dbReference type="InterPro" id="IPR005135">
    <property type="entry name" value="Endo/exonuclease/phosphatase"/>
</dbReference>
<dbReference type="PANTHER" id="PTHR33481">
    <property type="entry name" value="REVERSE TRANSCRIPTASE"/>
    <property type="match status" value="1"/>
</dbReference>
<dbReference type="PANTHER" id="PTHR33481:SF1">
    <property type="entry name" value="ENDONUCLEASE_EXONUCLEASE_PHOSPHATASE DOMAIN-CONTAINING PROTEIN-RELATED"/>
    <property type="match status" value="1"/>
</dbReference>
<sequence>MSTTTTRPIRIIQLNANTQNRAIHSLLNQAAGEGSYDIALITEPWWGEIGGGTQGPVAESAAGWTPILPVSAVPTGRRPRAMAYTRKRDDFTITLRSDLADDLDLQILEVAQTPHPPTLLVNVYNDDKKQGRKSAMKRLQKITLPTDIPVIISGDLNLHHPLWTKHGEPAKASTEQTVDWLAEKGFLLKNKRGEPTFYSHAHKSFSTLDLTFVNPRAMELDAAKKWAIDESQAHGSDHFALRWELDYGATEVDNISGVKYNFKDTDEKEWRDAFRTALLTHDDELSILLDKDAMLTPEQLDRAAEGLTEAMQEANIKAAKIRKPSNKARPWWTPELQQANARVASQRSQNLAHHRQWGVQSTDITTQIKKSRSYFKRLYKKARSNWVTETLEKATSKDIWGFSKWGKGIRTYQSPAISRGPDKAPAVSHTEKCDALRDELFQPPPPLEGIPEPDLDTVHAEDLPDVPVTSEEVRSSIFEQGADKAAGMSQCQFRILRWSWQVAEEVETALMHHCLKTGYHPKSWRKAIAVALPKPRKPDYTNPRAYRLIQLLECLGKALERIVAMRLAYLVSTLNLVPANQFGGL</sequence>
<name>A0A4Y9Y6E8_9APHY</name>
<comment type="caution">
    <text evidence="2">The sequence shown here is derived from an EMBL/GenBank/DDBJ whole genome shotgun (WGS) entry which is preliminary data.</text>
</comment>
<dbReference type="Gene3D" id="3.60.10.10">
    <property type="entry name" value="Endonuclease/exonuclease/phosphatase"/>
    <property type="match status" value="1"/>
</dbReference>
<gene>
    <name evidence="2" type="ORF">EVJ58_g6827</name>
</gene>
<dbReference type="STRING" id="34475.A0A4Y9Y6E8"/>
<protein>
    <recommendedName>
        <fullName evidence="1">Endonuclease/exonuclease/phosphatase domain-containing protein</fullName>
    </recommendedName>
</protein>
<proteinExistence type="predicted"/>
<dbReference type="AlphaFoldDB" id="A0A4Y9Y6E8"/>
<dbReference type="Proteomes" id="UP000298390">
    <property type="component" value="Unassembled WGS sequence"/>
</dbReference>